<comment type="caution">
    <text evidence="2">The sequence shown here is derived from an EMBL/GenBank/DDBJ whole genome shotgun (WGS) entry which is preliminary data.</text>
</comment>
<gene>
    <name evidence="2" type="ORF">MNOR_LOCUS10544</name>
</gene>
<evidence type="ECO:0000256" key="1">
    <source>
        <dbReference type="SAM" id="SignalP"/>
    </source>
</evidence>
<sequence length="154" mass="17319">MVAMSHLTRVAPLLTVLWWGPCCLAAIRNRDLQYPDYPMFLPSINVLHGNSISDYADQAELDYDYQDQNNIDYTETKNAILEDKIEVSTRSSYSPSGSSYHPAGEAKSCTMEDLARLMTLDDVDKIINLLARTEDVSSKEILVKLAARHGLHLK</sequence>
<evidence type="ECO:0000313" key="2">
    <source>
        <dbReference type="EMBL" id="CAL4077994.1"/>
    </source>
</evidence>
<feature type="chain" id="PRO_5043405060" evidence="1">
    <location>
        <begin position="26"/>
        <end position="154"/>
    </location>
</feature>
<dbReference type="Proteomes" id="UP001497623">
    <property type="component" value="Unassembled WGS sequence"/>
</dbReference>
<dbReference type="EMBL" id="CAXKWB010005357">
    <property type="protein sequence ID" value="CAL4077994.1"/>
    <property type="molecule type" value="Genomic_DNA"/>
</dbReference>
<accession>A0AAV2QDB8</accession>
<protein>
    <submittedName>
        <fullName evidence="2">Uncharacterized protein</fullName>
    </submittedName>
</protein>
<keyword evidence="3" id="KW-1185">Reference proteome</keyword>
<keyword evidence="1" id="KW-0732">Signal</keyword>
<reference evidence="2 3" key="1">
    <citation type="submission" date="2024-05" db="EMBL/GenBank/DDBJ databases">
        <authorList>
            <person name="Wallberg A."/>
        </authorList>
    </citation>
    <scope>NUCLEOTIDE SEQUENCE [LARGE SCALE GENOMIC DNA]</scope>
</reference>
<name>A0AAV2QDB8_MEGNR</name>
<proteinExistence type="predicted"/>
<feature type="non-terminal residue" evidence="2">
    <location>
        <position position="154"/>
    </location>
</feature>
<dbReference type="AlphaFoldDB" id="A0AAV2QDB8"/>
<organism evidence="2 3">
    <name type="scientific">Meganyctiphanes norvegica</name>
    <name type="common">Northern krill</name>
    <name type="synonym">Thysanopoda norvegica</name>
    <dbReference type="NCBI Taxonomy" id="48144"/>
    <lineage>
        <taxon>Eukaryota</taxon>
        <taxon>Metazoa</taxon>
        <taxon>Ecdysozoa</taxon>
        <taxon>Arthropoda</taxon>
        <taxon>Crustacea</taxon>
        <taxon>Multicrustacea</taxon>
        <taxon>Malacostraca</taxon>
        <taxon>Eumalacostraca</taxon>
        <taxon>Eucarida</taxon>
        <taxon>Euphausiacea</taxon>
        <taxon>Euphausiidae</taxon>
        <taxon>Meganyctiphanes</taxon>
    </lineage>
</organism>
<feature type="signal peptide" evidence="1">
    <location>
        <begin position="1"/>
        <end position="25"/>
    </location>
</feature>
<evidence type="ECO:0000313" key="3">
    <source>
        <dbReference type="Proteomes" id="UP001497623"/>
    </source>
</evidence>